<dbReference type="InterPro" id="IPR014029">
    <property type="entry name" value="NADH_UbQ_OxRdtase_49kDa_CS"/>
</dbReference>
<keyword evidence="3 7" id="KW-1278">Translocase</keyword>
<evidence type="ECO:0000256" key="4">
    <source>
        <dbReference type="ARBA" id="ARBA00023027"/>
    </source>
</evidence>
<evidence type="ECO:0000259" key="8">
    <source>
        <dbReference type="Pfam" id="PF00346"/>
    </source>
</evidence>
<dbReference type="FunFam" id="1.10.645.10:FF:000005">
    <property type="entry name" value="NADH-quinone oxidoreductase subunit D"/>
    <property type="match status" value="1"/>
</dbReference>
<dbReference type="OMA" id="TMFSEIM"/>
<comment type="similarity">
    <text evidence="1 7">Belongs to the complex I 49 kDa subunit family.</text>
</comment>
<name>T1IBL7_RHOPR</name>
<feature type="domain" description="NADH-quinone oxidoreductase subunit D" evidence="8">
    <location>
        <begin position="144"/>
        <end position="414"/>
    </location>
</feature>
<evidence type="ECO:0000313" key="10">
    <source>
        <dbReference type="Proteomes" id="UP000015103"/>
    </source>
</evidence>
<evidence type="ECO:0000256" key="5">
    <source>
        <dbReference type="ARBA" id="ARBA00030505"/>
    </source>
</evidence>
<evidence type="ECO:0000256" key="1">
    <source>
        <dbReference type="ARBA" id="ARBA00005769"/>
    </source>
</evidence>
<protein>
    <recommendedName>
        <fullName evidence="5">Complex I-49kD</fullName>
    </recommendedName>
    <alternativeName>
        <fullName evidence="6">NADH-ubiquinone oxidoreductase 49 kDa subunit</fullName>
    </alternativeName>
</protein>
<dbReference type="RefSeq" id="XP_073991621.1">
    <property type="nucleotide sequence ID" value="XM_074135520.1"/>
</dbReference>
<evidence type="ECO:0000256" key="2">
    <source>
        <dbReference type="ARBA" id="ARBA00022448"/>
    </source>
</evidence>
<dbReference type="EMBL" id="ACPB03013757">
    <property type="status" value="NOT_ANNOTATED_CDS"/>
    <property type="molecule type" value="Genomic_DNA"/>
</dbReference>
<evidence type="ECO:0000313" key="9">
    <source>
        <dbReference type="EnsemblMetazoa" id="RPRC013687-PA"/>
    </source>
</evidence>
<dbReference type="PANTHER" id="PTHR11993">
    <property type="entry name" value="NADH-UBIQUINONE OXIDOREDUCTASE 49 KDA SUBUNIT"/>
    <property type="match status" value="1"/>
</dbReference>
<dbReference type="GO" id="GO:0005739">
    <property type="term" value="C:mitochondrion"/>
    <property type="evidence" value="ECO:0007669"/>
    <property type="project" value="GOC"/>
</dbReference>
<keyword evidence="2 7" id="KW-0813">Transport</keyword>
<dbReference type="FunCoup" id="T1IBL7">
    <property type="interactions" value="968"/>
</dbReference>
<dbReference type="GO" id="GO:0048038">
    <property type="term" value="F:quinone binding"/>
    <property type="evidence" value="ECO:0007669"/>
    <property type="project" value="InterPro"/>
</dbReference>
<dbReference type="InterPro" id="IPR022885">
    <property type="entry name" value="NDH1_su_D/H"/>
</dbReference>
<dbReference type="VEuPathDB" id="VectorBase:RPRC013687"/>
<dbReference type="EnsemblMetazoa" id="RPRC013687-RA">
    <property type="protein sequence ID" value="RPRC013687-PA"/>
    <property type="gene ID" value="RPRC013687"/>
</dbReference>
<dbReference type="GO" id="GO:0006120">
    <property type="term" value="P:mitochondrial electron transport, NADH to ubiquinone"/>
    <property type="evidence" value="ECO:0007669"/>
    <property type="project" value="TreeGrafter"/>
</dbReference>
<dbReference type="eggNOG" id="KOG2870">
    <property type="taxonomic scope" value="Eukaryota"/>
</dbReference>
<dbReference type="GO" id="GO:0016651">
    <property type="term" value="F:oxidoreductase activity, acting on NAD(P)H"/>
    <property type="evidence" value="ECO:0007669"/>
    <property type="project" value="InterPro"/>
</dbReference>
<evidence type="ECO:0000256" key="7">
    <source>
        <dbReference type="RuleBase" id="RU003685"/>
    </source>
</evidence>
<organism evidence="9 10">
    <name type="scientific">Rhodnius prolixus</name>
    <name type="common">Triatomid bug</name>
    <dbReference type="NCBI Taxonomy" id="13249"/>
    <lineage>
        <taxon>Eukaryota</taxon>
        <taxon>Metazoa</taxon>
        <taxon>Ecdysozoa</taxon>
        <taxon>Arthropoda</taxon>
        <taxon>Hexapoda</taxon>
        <taxon>Insecta</taxon>
        <taxon>Pterygota</taxon>
        <taxon>Neoptera</taxon>
        <taxon>Paraneoptera</taxon>
        <taxon>Hemiptera</taxon>
        <taxon>Heteroptera</taxon>
        <taxon>Panheteroptera</taxon>
        <taxon>Cimicomorpha</taxon>
        <taxon>Reduviidae</taxon>
        <taxon>Triatominae</taxon>
        <taxon>Rhodnius</taxon>
    </lineage>
</organism>
<dbReference type="NCBIfam" id="NF004739">
    <property type="entry name" value="PRK06075.1"/>
    <property type="match status" value="1"/>
</dbReference>
<dbReference type="STRING" id="13249.T1IBL7"/>
<reference evidence="9" key="1">
    <citation type="submission" date="2015-05" db="UniProtKB">
        <authorList>
            <consortium name="EnsemblMetazoa"/>
        </authorList>
    </citation>
    <scope>IDENTIFICATION</scope>
</reference>
<dbReference type="Proteomes" id="UP000015103">
    <property type="component" value="Unassembled WGS sequence"/>
</dbReference>
<dbReference type="InterPro" id="IPR001135">
    <property type="entry name" value="NADH_Q_OxRdtase_suD"/>
</dbReference>
<dbReference type="AlphaFoldDB" id="T1IBL7"/>
<dbReference type="InParanoid" id="T1IBL7"/>
<dbReference type="HAMAP" id="MF_01358">
    <property type="entry name" value="NDH1_NuoD"/>
    <property type="match status" value="1"/>
</dbReference>
<dbReference type="GO" id="GO:0051287">
    <property type="term" value="F:NAD binding"/>
    <property type="evidence" value="ECO:0007669"/>
    <property type="project" value="InterPro"/>
</dbReference>
<sequence length="414" mass="47447">MYPDEVTSKWWVRHWNPESACPAKEKCFRTMTINFGPQHPAAHGVLRLILELDGEYVVRADPHVGLLHRGTEKLIEYKTYLQSMPYFDRLDYISCVCSELVFCIAVEKLMNIEVPIRAKYIRTMLCELTRLTNHTLGVGAHILDVGAITPLFWFFEEREKMYEFFERACGARMHTAYVRPGGVAQDLPIGFLHDLYDFIRKYRDRLDEIEDVVTDNRIWKERTIGVGVISAEDALNFACSGPILRGSGIKWDMRKVQPYDAYPFVDFDVPIGTHGDCYDRYLCRMLEMRESLKIMEQCINQMPEGEIKTDDMKISPPKRAEMKTSMEALIHHFKLFSQGFEVPPGATYTAVETPKGELGVYLVSDGSSRPYRCRIRSPGFTHLATMKTMGPNHFLADVVAIVGSLDVVFGEVDR</sequence>
<dbReference type="SUPFAM" id="SSF56762">
    <property type="entry name" value="HydB/Nqo4-like"/>
    <property type="match status" value="1"/>
</dbReference>
<dbReference type="PANTHER" id="PTHR11993:SF10">
    <property type="entry name" value="NADH DEHYDROGENASE [UBIQUINONE] IRON-SULFUR PROTEIN 2, MITOCHONDRIAL"/>
    <property type="match status" value="1"/>
</dbReference>
<dbReference type="NCBIfam" id="TIGR01962">
    <property type="entry name" value="NuoD"/>
    <property type="match status" value="1"/>
</dbReference>
<accession>T1IBL7</accession>
<evidence type="ECO:0000256" key="6">
    <source>
        <dbReference type="ARBA" id="ARBA00031562"/>
    </source>
</evidence>
<dbReference type="PROSITE" id="PS00535">
    <property type="entry name" value="COMPLEX1_49K"/>
    <property type="match status" value="1"/>
</dbReference>
<evidence type="ECO:0000256" key="3">
    <source>
        <dbReference type="ARBA" id="ARBA00022967"/>
    </source>
</evidence>
<dbReference type="EMBL" id="ACPB03013756">
    <property type="status" value="NOT_ANNOTATED_CDS"/>
    <property type="molecule type" value="Genomic_DNA"/>
</dbReference>
<keyword evidence="10" id="KW-1185">Reference proteome</keyword>
<dbReference type="HOGENOM" id="CLU_015134_1_0_1"/>
<dbReference type="InterPro" id="IPR029014">
    <property type="entry name" value="NiFe-Hase_large"/>
</dbReference>
<keyword evidence="4 7" id="KW-0520">NAD</keyword>
<dbReference type="Gene3D" id="1.10.645.10">
    <property type="entry name" value="Cytochrome-c3 Hydrogenase, chain B"/>
    <property type="match status" value="1"/>
</dbReference>
<dbReference type="GeneID" id="141458025"/>
<dbReference type="Pfam" id="PF00346">
    <property type="entry name" value="Complex1_49kDa"/>
    <property type="match status" value="1"/>
</dbReference>
<proteinExistence type="inferred from homology"/>